<protein>
    <submittedName>
        <fullName evidence="1">Uncharacterized protein</fullName>
    </submittedName>
</protein>
<dbReference type="EMBL" id="BK032631">
    <property type="protein sequence ID" value="DAF52265.1"/>
    <property type="molecule type" value="Genomic_DNA"/>
</dbReference>
<reference evidence="1" key="1">
    <citation type="journal article" date="2021" name="Proc. Natl. Acad. Sci. U.S.A.">
        <title>A Catalog of Tens of Thousands of Viruses from Human Metagenomes Reveals Hidden Associations with Chronic Diseases.</title>
        <authorList>
            <person name="Tisza M.J."/>
            <person name="Buck C.B."/>
        </authorList>
    </citation>
    <scope>NUCLEOTIDE SEQUENCE</scope>
    <source>
        <strain evidence="1">CtIKM86</strain>
    </source>
</reference>
<name>A0A8S5SMN4_9CAUD</name>
<sequence length="170" mass="19515">MDYFVINNYFDFCNAFINAASKPALKYYKSIIKNVASKYSDTESILKLISITWDLKLVEMITKIEPEDKEQLEICLDGVKKVLSLEKSIQAGLAKLLPEYEKLCFKYSSNSNCLLRSFFPEFIYQLPKEVSSNTYLQVVNTSKLNIVDEPVKLDPQLQEDISLLIGYSLL</sequence>
<organism evidence="1">
    <name type="scientific">Podoviridae sp. ctIKM86</name>
    <dbReference type="NCBI Taxonomy" id="2827729"/>
    <lineage>
        <taxon>Viruses</taxon>
        <taxon>Duplodnaviria</taxon>
        <taxon>Heunggongvirae</taxon>
        <taxon>Uroviricota</taxon>
        <taxon>Caudoviricetes</taxon>
    </lineage>
</organism>
<proteinExistence type="predicted"/>
<accession>A0A8S5SMN4</accession>
<evidence type="ECO:0000313" key="1">
    <source>
        <dbReference type="EMBL" id="DAF52265.1"/>
    </source>
</evidence>